<dbReference type="AlphaFoldDB" id="A0AAF0DVW8"/>
<evidence type="ECO:0000256" key="2">
    <source>
        <dbReference type="ARBA" id="ARBA00022692"/>
    </source>
</evidence>
<feature type="transmembrane region" description="Helical" evidence="9">
    <location>
        <begin position="180"/>
        <end position="199"/>
    </location>
</feature>
<dbReference type="SUPFAM" id="SSF48317">
    <property type="entry name" value="Acid phosphatase/Vanadium-dependent haloperoxidase"/>
    <property type="match status" value="1"/>
</dbReference>
<feature type="region of interest" description="Disordered" evidence="8">
    <location>
        <begin position="385"/>
        <end position="417"/>
    </location>
</feature>
<evidence type="ECO:0000259" key="10">
    <source>
        <dbReference type="Pfam" id="PF01569"/>
    </source>
</evidence>
<keyword evidence="4" id="KW-0256">Endoplasmic reticulum</keyword>
<feature type="transmembrane region" description="Helical" evidence="9">
    <location>
        <begin position="206"/>
        <end position="229"/>
    </location>
</feature>
<dbReference type="PANTHER" id="PTHR14969:SF28">
    <property type="entry name" value="DIHYDROSPHINGOSINE 1-PHOSPHATE PHOSPHATASE LCB3-RELATED"/>
    <property type="match status" value="1"/>
</dbReference>
<name>A0AAF0DVW8_9BASI</name>
<protein>
    <recommendedName>
        <fullName evidence="10">Phosphatidic acid phosphatase type 2/haloperoxidase domain-containing protein</fullName>
    </recommendedName>
</protein>
<keyword evidence="2 9" id="KW-0812">Transmembrane</keyword>
<dbReference type="InterPro" id="IPR000326">
    <property type="entry name" value="PAP2/HPO"/>
</dbReference>
<dbReference type="Pfam" id="PF01569">
    <property type="entry name" value="PAP2"/>
    <property type="match status" value="1"/>
</dbReference>
<organism evidence="11 12">
    <name type="scientific">Malassezia brasiliensis</name>
    <dbReference type="NCBI Taxonomy" id="1821822"/>
    <lineage>
        <taxon>Eukaryota</taxon>
        <taxon>Fungi</taxon>
        <taxon>Dikarya</taxon>
        <taxon>Basidiomycota</taxon>
        <taxon>Ustilaginomycotina</taxon>
        <taxon>Malasseziomycetes</taxon>
        <taxon>Malasseziales</taxon>
        <taxon>Malasseziaceae</taxon>
        <taxon>Malassezia</taxon>
    </lineage>
</organism>
<evidence type="ECO:0000256" key="5">
    <source>
        <dbReference type="ARBA" id="ARBA00022989"/>
    </source>
</evidence>
<evidence type="ECO:0000256" key="4">
    <source>
        <dbReference type="ARBA" id="ARBA00022824"/>
    </source>
</evidence>
<gene>
    <name evidence="11" type="ORF">MBRA1_003386a</name>
</gene>
<sequence>MSEDEVFQANRPALAVRVRNHLNRYVLNHSQSLASHQSNTHGSIRISSTRLYWVHILSLCCSCLLSTKLGEILLAECTELKYAHPQSDLNLRPCRLHYGLHKGSYGWIERPSDTSQDFFCVPRPASPPVRRLVIGTHHLEYGFPSTHSANSVGMAIFFYYLVEMARPYVLAVFSDDHPLFTYWFAETHLMEGLILLYAWTIVYGRLYAGMHSALGCCIGVSVALFVIWIDPKLGDFLLNRSFYGLYPHLRTDHAVPVVILGAASVAFVGAWTGVCLGNWRTNSDYYADMAVMDAIFRWSTSWIPVSAQATCQSLWFQAISHDYLKLLANLSFGKCRMALLILGIVPIVLFKVIASSPIKKAFPAAYMAVVRHLRKSQVQLRPIPAAAESAASGHDVETKGQLRRRPNASKDTAVSPSKSNELHISTWASVDEKVCVGMYTTPADLRRRSTVADLCRYWTHWCMAINSAHRLLPCEDD</sequence>
<keyword evidence="3" id="KW-0378">Hydrolase</keyword>
<dbReference type="Proteomes" id="UP001216638">
    <property type="component" value="Chromosome 4"/>
</dbReference>
<feature type="transmembrane region" description="Helical" evidence="9">
    <location>
        <begin position="141"/>
        <end position="160"/>
    </location>
</feature>
<dbReference type="EMBL" id="CP119954">
    <property type="protein sequence ID" value="WFC96724.1"/>
    <property type="molecule type" value="Genomic_DNA"/>
</dbReference>
<reference evidence="11" key="1">
    <citation type="submission" date="2023-03" db="EMBL/GenBank/DDBJ databases">
        <title>Mating type loci evolution in Malassezia.</title>
        <authorList>
            <person name="Coelho M.A."/>
        </authorList>
    </citation>
    <scope>NUCLEOTIDE SEQUENCE</scope>
    <source>
        <strain evidence="11">CBS 14135</strain>
    </source>
</reference>
<evidence type="ECO:0000256" key="9">
    <source>
        <dbReference type="SAM" id="Phobius"/>
    </source>
</evidence>
<accession>A0AAF0DVW8</accession>
<keyword evidence="6 9" id="KW-0472">Membrane</keyword>
<feature type="transmembrane region" description="Helical" evidence="9">
    <location>
        <begin position="254"/>
        <end position="279"/>
    </location>
</feature>
<comment type="similarity">
    <text evidence="7">Belongs to the type 2 lipid phosphate phosphatase family.</text>
</comment>
<evidence type="ECO:0000256" key="6">
    <source>
        <dbReference type="ARBA" id="ARBA00023136"/>
    </source>
</evidence>
<keyword evidence="12" id="KW-1185">Reference proteome</keyword>
<feature type="transmembrane region" description="Helical" evidence="9">
    <location>
        <begin position="335"/>
        <end position="354"/>
    </location>
</feature>
<keyword evidence="5 9" id="KW-1133">Transmembrane helix</keyword>
<evidence type="ECO:0000256" key="3">
    <source>
        <dbReference type="ARBA" id="ARBA00022801"/>
    </source>
</evidence>
<dbReference type="GO" id="GO:0042392">
    <property type="term" value="F:sphingosine-1-phosphate phosphatase activity"/>
    <property type="evidence" value="ECO:0007669"/>
    <property type="project" value="TreeGrafter"/>
</dbReference>
<evidence type="ECO:0000313" key="12">
    <source>
        <dbReference type="Proteomes" id="UP001216638"/>
    </source>
</evidence>
<proteinExistence type="inferred from homology"/>
<dbReference type="InterPro" id="IPR036938">
    <property type="entry name" value="PAP2/HPO_sf"/>
</dbReference>
<feature type="domain" description="Phosphatidic acid phosphatase type 2/haloperoxidase" evidence="10">
    <location>
        <begin position="117"/>
        <end position="229"/>
    </location>
</feature>
<evidence type="ECO:0000256" key="7">
    <source>
        <dbReference type="ARBA" id="ARBA00038324"/>
    </source>
</evidence>
<dbReference type="PANTHER" id="PTHR14969">
    <property type="entry name" value="SPHINGOSINE-1-PHOSPHATE PHOSPHOHYDROLASE"/>
    <property type="match status" value="1"/>
</dbReference>
<feature type="non-terminal residue" evidence="11">
    <location>
        <position position="477"/>
    </location>
</feature>
<dbReference type="GO" id="GO:0005789">
    <property type="term" value="C:endoplasmic reticulum membrane"/>
    <property type="evidence" value="ECO:0007669"/>
    <property type="project" value="UniProtKB-SubCell"/>
</dbReference>
<evidence type="ECO:0000313" key="11">
    <source>
        <dbReference type="EMBL" id="WFC96724.1"/>
    </source>
</evidence>
<comment type="subcellular location">
    <subcellularLocation>
        <location evidence="1">Endoplasmic reticulum membrane</location>
        <topology evidence="1">Multi-pass membrane protein</topology>
    </subcellularLocation>
</comment>
<dbReference type="Gene3D" id="1.20.144.10">
    <property type="entry name" value="Phosphatidic acid phosphatase type 2/haloperoxidase"/>
    <property type="match status" value="1"/>
</dbReference>
<evidence type="ECO:0000256" key="8">
    <source>
        <dbReference type="SAM" id="MobiDB-lite"/>
    </source>
</evidence>
<evidence type="ECO:0000256" key="1">
    <source>
        <dbReference type="ARBA" id="ARBA00004477"/>
    </source>
</evidence>